<dbReference type="SMART" id="SM00327">
    <property type="entry name" value="VWA"/>
    <property type="match status" value="1"/>
</dbReference>
<keyword evidence="3" id="KW-1185">Reference proteome</keyword>
<evidence type="ECO:0000313" key="2">
    <source>
        <dbReference type="EMBL" id="CAG9321577.1"/>
    </source>
</evidence>
<evidence type="ECO:0000259" key="1">
    <source>
        <dbReference type="PROSITE" id="PS50234"/>
    </source>
</evidence>
<proteinExistence type="predicted"/>
<dbReference type="CDD" id="cd01466">
    <property type="entry name" value="vWA_C3HC4_type"/>
    <property type="match status" value="1"/>
</dbReference>
<dbReference type="InterPro" id="IPR002035">
    <property type="entry name" value="VWF_A"/>
</dbReference>
<protein>
    <recommendedName>
        <fullName evidence="1">VWFA domain-containing protein</fullName>
    </recommendedName>
</protein>
<dbReference type="AlphaFoldDB" id="A0AAU9J0H2"/>
<dbReference type="Gene3D" id="3.40.50.410">
    <property type="entry name" value="von Willebrand factor, type A domain"/>
    <property type="match status" value="1"/>
</dbReference>
<dbReference type="EMBL" id="CAJZBQ010000028">
    <property type="protein sequence ID" value="CAG9321577.1"/>
    <property type="molecule type" value="Genomic_DNA"/>
</dbReference>
<dbReference type="SUPFAM" id="SSF53300">
    <property type="entry name" value="vWA-like"/>
    <property type="match status" value="1"/>
</dbReference>
<dbReference type="PANTHER" id="PTHR10579:SF43">
    <property type="entry name" value="ZINC FINGER (C3HC4-TYPE RING FINGER) FAMILY PROTEIN"/>
    <property type="match status" value="1"/>
</dbReference>
<dbReference type="InterPro" id="IPR036465">
    <property type="entry name" value="vWFA_dom_sf"/>
</dbReference>
<comment type="caution">
    <text evidence="2">The sequence shown here is derived from an EMBL/GenBank/DDBJ whole genome shotgun (WGS) entry which is preliminary data.</text>
</comment>
<feature type="domain" description="VWFA" evidence="1">
    <location>
        <begin position="87"/>
        <end position="268"/>
    </location>
</feature>
<name>A0AAU9J0H2_9CILI</name>
<dbReference type="InterPro" id="IPR051266">
    <property type="entry name" value="CLCR"/>
</dbReference>
<sequence length="490" mass="54042">MGNKGSNSSLSDIFSGYSDDENIEIIQEETKVSVAATSNPQRLQLSMKAALSYLQLNSSAAQELPCSFSMQALESSPTEGGVRQGIDIVCVIDVSGSMQGDKIELTKKTLEFMVGKLEPKDRMSLVLFSSEVRRILPLIKMTEVGKQRALSKIAEIHAGGGTELVEGLDHGLKVIEDRRIVNQITSIILLTDGQDNNGSTALDRAKLRVDSAKTKNYSIHTFGYGSDHDAKLLNAISEWRNGGFYYIEKNDSIPMAFSNCLGELMSTVADQIQVRFQTQAADIPFALTKVYSESGDSVFSMPPVLTGDKKEAIFVLNFPPCQQQVPEGHSISPVKGFITYKQIQTGETVEEECTINIPIFNESAQIDSIELDEDVMVNFYRVKAAAILKEAAEFGERSDMEGARNLLQRGADELRNSVVAGNEIVKLLISDLDGAKARFVDYQAYEYGGRAEIKSKARGHWNKRAQNAECYMNSCQKAMNFSSQEHFSKN</sequence>
<dbReference type="PANTHER" id="PTHR10579">
    <property type="entry name" value="CALCIUM-ACTIVATED CHLORIDE CHANNEL REGULATOR"/>
    <property type="match status" value="1"/>
</dbReference>
<organism evidence="2 3">
    <name type="scientific">Blepharisma stoltei</name>
    <dbReference type="NCBI Taxonomy" id="1481888"/>
    <lineage>
        <taxon>Eukaryota</taxon>
        <taxon>Sar</taxon>
        <taxon>Alveolata</taxon>
        <taxon>Ciliophora</taxon>
        <taxon>Postciliodesmatophora</taxon>
        <taxon>Heterotrichea</taxon>
        <taxon>Heterotrichida</taxon>
        <taxon>Blepharismidae</taxon>
        <taxon>Blepharisma</taxon>
    </lineage>
</organism>
<reference evidence="2" key="1">
    <citation type="submission" date="2021-09" db="EMBL/GenBank/DDBJ databases">
        <authorList>
            <consortium name="AG Swart"/>
            <person name="Singh M."/>
            <person name="Singh A."/>
            <person name="Seah K."/>
            <person name="Emmerich C."/>
        </authorList>
    </citation>
    <scope>NUCLEOTIDE SEQUENCE</scope>
    <source>
        <strain evidence="2">ATCC30299</strain>
    </source>
</reference>
<gene>
    <name evidence="2" type="ORF">BSTOLATCC_MIC28856</name>
</gene>
<accession>A0AAU9J0H2</accession>
<evidence type="ECO:0000313" key="3">
    <source>
        <dbReference type="Proteomes" id="UP001162131"/>
    </source>
</evidence>
<dbReference type="Proteomes" id="UP001162131">
    <property type="component" value="Unassembled WGS sequence"/>
</dbReference>
<dbReference type="PROSITE" id="PS50234">
    <property type="entry name" value="VWFA"/>
    <property type="match status" value="1"/>
</dbReference>
<dbReference type="Pfam" id="PF00092">
    <property type="entry name" value="VWA"/>
    <property type="match status" value="1"/>
</dbReference>